<dbReference type="EMBL" id="CAPB01000040">
    <property type="protein sequence ID" value="CCO95450.1"/>
    <property type="molecule type" value="Genomic_DNA"/>
</dbReference>
<reference evidence="1 2" key="2">
    <citation type="submission" date="2013-04" db="EMBL/GenBank/DDBJ databases">
        <title>Comparative genomics of 12 strains of Erwinia amylovora identifies a pan-genome with a large conserved core and provides insights into host specificity.</title>
        <authorList>
            <person name="Mann R.A."/>
            <person name="Smits T.H.M."/>
            <person name="Buehlmann A."/>
            <person name="Blom J."/>
            <person name="Goesmann A."/>
            <person name="Frey J.E."/>
            <person name="Plummer K.M."/>
            <person name="Beer S.V."/>
            <person name="Luck J."/>
            <person name="Duffy B."/>
            <person name="Rodoni B."/>
        </authorList>
    </citation>
    <scope>NUCLEOTIDE SEQUENCE [LARGE SCALE GENOMIC DNA]</scope>
    <source>
        <strain evidence="2">CFBP 1232</strain>
    </source>
</reference>
<dbReference type="GO" id="GO:0004131">
    <property type="term" value="F:cytosine deaminase activity"/>
    <property type="evidence" value="ECO:0007669"/>
    <property type="project" value="UniProtKB-EC"/>
</dbReference>
<reference evidence="1 2" key="1">
    <citation type="submission" date="2012-11" db="EMBL/GenBank/DDBJ databases">
        <authorList>
            <person name="Linke B."/>
        </authorList>
    </citation>
    <scope>NUCLEOTIDE SEQUENCE [LARGE SCALE GENOMIC DNA]</scope>
    <source>
        <strain evidence="2">CFBP 1232</strain>
    </source>
</reference>
<dbReference type="SUPFAM" id="SSF51338">
    <property type="entry name" value="Composite domain of metallo-dependent hydrolases"/>
    <property type="match status" value="1"/>
</dbReference>
<dbReference type="InterPro" id="IPR011059">
    <property type="entry name" value="Metal-dep_hydrolase_composite"/>
</dbReference>
<sequence length="50" mass="5785">MILPAASGFGALRRQVPVRYSIRHRREIAETRPAVSQIYPDSSEQVDFRR</sequence>
<evidence type="ECO:0000313" key="2">
    <source>
        <dbReference type="Proteomes" id="UP000013111"/>
    </source>
</evidence>
<organism evidence="1 2">
    <name type="scientific">Erwinia amylovora NBRC 12687 = CFBP 1232</name>
    <dbReference type="NCBI Taxonomy" id="1219359"/>
    <lineage>
        <taxon>Bacteria</taxon>
        <taxon>Pseudomonadati</taxon>
        <taxon>Pseudomonadota</taxon>
        <taxon>Gammaproteobacteria</taxon>
        <taxon>Enterobacterales</taxon>
        <taxon>Erwiniaceae</taxon>
        <taxon>Erwinia</taxon>
    </lineage>
</organism>
<comment type="caution">
    <text evidence="1">The sequence shown here is derived from an EMBL/GenBank/DDBJ whole genome shotgun (WGS) entry which is preliminary data.</text>
</comment>
<proteinExistence type="predicted"/>
<keyword evidence="1" id="KW-0378">Hydrolase</keyword>
<evidence type="ECO:0000313" key="1">
    <source>
        <dbReference type="EMBL" id="CCO95450.1"/>
    </source>
</evidence>
<dbReference type="Gene3D" id="2.30.40.10">
    <property type="entry name" value="Urease, subunit C, domain 1"/>
    <property type="match status" value="1"/>
</dbReference>
<dbReference type="AlphaFoldDB" id="A0A831A876"/>
<dbReference type="EC" id="3.5.4.1" evidence="1"/>
<gene>
    <name evidence="1" type="ORF">BN437_3550</name>
</gene>
<protein>
    <submittedName>
        <fullName evidence="1">Cytosine deaminase</fullName>
        <ecNumber evidence="1">3.5.4.1</ecNumber>
    </submittedName>
</protein>
<name>A0A831A876_ERWAM</name>
<dbReference type="Proteomes" id="UP000013111">
    <property type="component" value="Unassembled WGS sequence"/>
</dbReference>
<accession>A0A831A876</accession>